<comment type="caution">
    <text evidence="3">The sequence shown here is derived from an EMBL/GenBank/DDBJ whole genome shotgun (WGS) entry which is preliminary data.</text>
</comment>
<dbReference type="RefSeq" id="WP_390289823.1">
    <property type="nucleotide sequence ID" value="NZ_JBHUDI010000011.1"/>
</dbReference>
<dbReference type="SMART" id="SM00769">
    <property type="entry name" value="WHy"/>
    <property type="match status" value="2"/>
</dbReference>
<dbReference type="AlphaFoldDB" id="A0ABD6BJS2"/>
<evidence type="ECO:0000259" key="2">
    <source>
        <dbReference type="SMART" id="SM00769"/>
    </source>
</evidence>
<dbReference type="InterPro" id="IPR013783">
    <property type="entry name" value="Ig-like_fold"/>
</dbReference>
<dbReference type="SUPFAM" id="SSF117070">
    <property type="entry name" value="LEA14-like"/>
    <property type="match status" value="2"/>
</dbReference>
<feature type="region of interest" description="Disordered" evidence="1">
    <location>
        <begin position="164"/>
        <end position="183"/>
    </location>
</feature>
<dbReference type="InterPro" id="IPR004864">
    <property type="entry name" value="LEA_2"/>
</dbReference>
<protein>
    <submittedName>
        <fullName evidence="3">LEA type 2 family protein</fullName>
    </submittedName>
</protein>
<dbReference type="InterPro" id="IPR013990">
    <property type="entry name" value="WHy-dom"/>
</dbReference>
<feature type="domain" description="Water stress and hypersensitive response" evidence="2">
    <location>
        <begin position="191"/>
        <end position="314"/>
    </location>
</feature>
<dbReference type="Gene3D" id="2.60.40.10">
    <property type="entry name" value="Immunoglobulins"/>
    <property type="match status" value="2"/>
</dbReference>
<feature type="domain" description="Water stress and hypersensitive response" evidence="2">
    <location>
        <begin position="33"/>
        <end position="149"/>
    </location>
</feature>
<proteinExistence type="predicted"/>
<sequence length="386" mass="41705">MRRLLRIMLAVGVGLMAALGGLFAVGVIGVPDAGLEDNAWGNVSDEEIEVLTTVWIDNPNPGVSLGETTVDYTLAMNDVELATGSADDVRVPSGNTTTALRTQLRYDRLPAWWASHIRNGERSELAVETTAHVDAGPLSGSPSGTYTTETATDLEAMLEETLAETEGEHSLSPVSTGTGPVSRTVEPTVEIRETDVEWGTVTENRTELFLTVDVHNPNAYPLPTPALTGEMVFNDVPVATWDANELEVRNGAYDATIPPQDTREITFVAELDNDDVAAWFATHADNEEVTDAELRAQLAMNIDGETRTIPEEGDAIRCSYELRTDIFVEQNAGMDRRDCTLAPWATPDDATFEDLGATLELTETEWWTDGADGDSSDGDVLTALAS</sequence>
<keyword evidence="4" id="KW-1185">Reference proteome</keyword>
<name>A0ABD6BJS2_9EURY</name>
<dbReference type="EMBL" id="JBHUDI010000011">
    <property type="protein sequence ID" value="MFD1565231.1"/>
    <property type="molecule type" value="Genomic_DNA"/>
</dbReference>
<feature type="compositionally biased region" description="Polar residues" evidence="1">
    <location>
        <begin position="172"/>
        <end position="181"/>
    </location>
</feature>
<reference evidence="3 4" key="1">
    <citation type="journal article" date="2019" name="Int. J. Syst. Evol. Microbiol.">
        <title>The Global Catalogue of Microorganisms (GCM) 10K type strain sequencing project: providing services to taxonomists for standard genome sequencing and annotation.</title>
        <authorList>
            <consortium name="The Broad Institute Genomics Platform"/>
            <consortium name="The Broad Institute Genome Sequencing Center for Infectious Disease"/>
            <person name="Wu L."/>
            <person name="Ma J."/>
        </authorList>
    </citation>
    <scope>NUCLEOTIDE SEQUENCE [LARGE SCALE GENOMIC DNA]</scope>
    <source>
        <strain evidence="3 4">CGMCC 1.12230</strain>
    </source>
</reference>
<accession>A0ABD6BJS2</accession>
<dbReference type="Proteomes" id="UP001597076">
    <property type="component" value="Unassembled WGS sequence"/>
</dbReference>
<evidence type="ECO:0000313" key="4">
    <source>
        <dbReference type="Proteomes" id="UP001597076"/>
    </source>
</evidence>
<organism evidence="3 4">
    <name type="scientific">Haloarchaeobius amylolyticus</name>
    <dbReference type="NCBI Taxonomy" id="1198296"/>
    <lineage>
        <taxon>Archaea</taxon>
        <taxon>Methanobacteriati</taxon>
        <taxon>Methanobacteriota</taxon>
        <taxon>Stenosarchaea group</taxon>
        <taxon>Halobacteria</taxon>
        <taxon>Halobacteriales</taxon>
        <taxon>Halorubellaceae</taxon>
        <taxon>Haloarchaeobius</taxon>
    </lineage>
</organism>
<evidence type="ECO:0000256" key="1">
    <source>
        <dbReference type="SAM" id="MobiDB-lite"/>
    </source>
</evidence>
<dbReference type="Pfam" id="PF03168">
    <property type="entry name" value="LEA_2"/>
    <property type="match status" value="1"/>
</dbReference>
<evidence type="ECO:0000313" key="3">
    <source>
        <dbReference type="EMBL" id="MFD1565231.1"/>
    </source>
</evidence>
<gene>
    <name evidence="3" type="ORF">ACFR99_16970</name>
</gene>